<dbReference type="InterPro" id="IPR005000">
    <property type="entry name" value="Aldolase/citrate-lyase_domain"/>
</dbReference>
<dbReference type="PIRSF" id="PIRSF015582">
    <property type="entry name" value="Cit_lyase_B"/>
    <property type="match status" value="1"/>
</dbReference>
<feature type="binding site" evidence="5">
    <location>
        <position position="130"/>
    </location>
    <ligand>
        <name>substrate</name>
    </ligand>
</feature>
<evidence type="ECO:0000259" key="7">
    <source>
        <dbReference type="Pfam" id="PF03328"/>
    </source>
</evidence>
<dbReference type="InterPro" id="IPR040442">
    <property type="entry name" value="Pyrv_kinase-like_dom_sf"/>
</dbReference>
<sequence length="292" mass="31837">MTGRVRYAGMKSILEVPLLNEKYASKIPTTPSDAVMLDLEDSAPPDQKSAVRERVLQVLENRDLFGSRHVIVRVNNLATDWGRDDLEALAAYRGEIVVCYPKVETEGELNEVVGLSRANDASRGVYAMIETARAVIEMERIVRSDGLVGLHFGYVDFAADVGCQLFNAEGDDLHAGLGYARAKVAVAAAAYGLFSTGGSMVPEYKDLRKVETFVRSWADLGYTACIALSPSHLEIVNRVLQPSAAMIDRARLIRAAYEDATAKGESNAILDGKVITTPDYRNARLLLARAGQ</sequence>
<dbReference type="SUPFAM" id="SSF51621">
    <property type="entry name" value="Phosphoenolpyruvate/pyruvate domain"/>
    <property type="match status" value="1"/>
</dbReference>
<feature type="binding site" evidence="6">
    <location>
        <position position="156"/>
    </location>
    <ligand>
        <name>Mg(2+)</name>
        <dbReference type="ChEBI" id="CHEBI:18420"/>
    </ligand>
</feature>
<dbReference type="GO" id="GO:0006107">
    <property type="term" value="P:oxaloacetate metabolic process"/>
    <property type="evidence" value="ECO:0007669"/>
    <property type="project" value="TreeGrafter"/>
</dbReference>
<dbReference type="GO" id="GO:0000287">
    <property type="term" value="F:magnesium ion binding"/>
    <property type="evidence" value="ECO:0007669"/>
    <property type="project" value="TreeGrafter"/>
</dbReference>
<keyword evidence="3 6" id="KW-0479">Metal-binding</keyword>
<dbReference type="AlphaFoldDB" id="A0A1X7HNL8"/>
<organism evidence="8 9">
    <name type="scientific">Azospirillum oryzae</name>
    <dbReference type="NCBI Taxonomy" id="286727"/>
    <lineage>
        <taxon>Bacteria</taxon>
        <taxon>Pseudomonadati</taxon>
        <taxon>Pseudomonadota</taxon>
        <taxon>Alphaproteobacteria</taxon>
        <taxon>Rhodospirillales</taxon>
        <taxon>Azospirillaceae</taxon>
        <taxon>Azospirillum</taxon>
    </lineage>
</organism>
<evidence type="ECO:0000256" key="2">
    <source>
        <dbReference type="ARBA" id="ARBA00005568"/>
    </source>
</evidence>
<dbReference type="EMBL" id="FXAK01000009">
    <property type="protein sequence ID" value="SMF90033.1"/>
    <property type="molecule type" value="Genomic_DNA"/>
</dbReference>
<dbReference type="PANTHER" id="PTHR32308">
    <property type="entry name" value="LYASE BETA SUBUNIT, PUTATIVE (AFU_ORTHOLOGUE AFUA_4G13030)-RELATED"/>
    <property type="match status" value="1"/>
</dbReference>
<gene>
    <name evidence="8" type="ORF">SAMN02982917_6942</name>
</gene>
<dbReference type="Pfam" id="PF03328">
    <property type="entry name" value="HpcH_HpaI"/>
    <property type="match status" value="1"/>
</dbReference>
<proteinExistence type="inferred from homology"/>
<protein>
    <submittedName>
        <fullName evidence="8">Citrate lyase subunit beta / citryl-CoA lyase</fullName>
    </submittedName>
</protein>
<dbReference type="Proteomes" id="UP000192936">
    <property type="component" value="Unassembled WGS sequence"/>
</dbReference>
<keyword evidence="8" id="KW-0456">Lyase</keyword>
<evidence type="ECO:0000256" key="3">
    <source>
        <dbReference type="ARBA" id="ARBA00022723"/>
    </source>
</evidence>
<feature type="domain" description="HpcH/HpaI aldolase/citrate lyase" evidence="7">
    <location>
        <begin position="13"/>
        <end position="223"/>
    </location>
</feature>
<dbReference type="PANTHER" id="PTHR32308:SF10">
    <property type="entry name" value="CITRATE LYASE SUBUNIT BETA"/>
    <property type="match status" value="1"/>
</dbReference>
<comment type="similarity">
    <text evidence="2">Belongs to the HpcH/HpaI aldolase family.</text>
</comment>
<evidence type="ECO:0000256" key="5">
    <source>
        <dbReference type="PIRSR" id="PIRSR015582-1"/>
    </source>
</evidence>
<feature type="binding site" evidence="6">
    <location>
        <position position="130"/>
    </location>
    <ligand>
        <name>Mg(2+)</name>
        <dbReference type="ChEBI" id="CHEBI:18420"/>
    </ligand>
</feature>
<dbReference type="STRING" id="286727.SAMN02982917_6942"/>
<accession>A0A1X7HNL8</accession>
<dbReference type="OrthoDB" id="9800547at2"/>
<comment type="cofactor">
    <cofactor evidence="1">
        <name>Mg(2+)</name>
        <dbReference type="ChEBI" id="CHEBI:18420"/>
    </cofactor>
</comment>
<evidence type="ECO:0000313" key="8">
    <source>
        <dbReference type="EMBL" id="SMF90033.1"/>
    </source>
</evidence>
<dbReference type="InterPro" id="IPR011206">
    <property type="entry name" value="Citrate_lyase_beta/mcl1/mcl2"/>
</dbReference>
<dbReference type="GO" id="GO:0016829">
    <property type="term" value="F:lyase activity"/>
    <property type="evidence" value="ECO:0007669"/>
    <property type="project" value="UniProtKB-KW"/>
</dbReference>
<keyword evidence="4 6" id="KW-0460">Magnesium</keyword>
<evidence type="ECO:0000256" key="4">
    <source>
        <dbReference type="ARBA" id="ARBA00022842"/>
    </source>
</evidence>
<evidence type="ECO:0000313" key="9">
    <source>
        <dbReference type="Proteomes" id="UP000192936"/>
    </source>
</evidence>
<dbReference type="InterPro" id="IPR015813">
    <property type="entry name" value="Pyrv/PenolPyrv_kinase-like_dom"/>
</dbReference>
<evidence type="ECO:0000256" key="1">
    <source>
        <dbReference type="ARBA" id="ARBA00001946"/>
    </source>
</evidence>
<dbReference type="Gene3D" id="3.20.20.60">
    <property type="entry name" value="Phosphoenolpyruvate-binding domains"/>
    <property type="match status" value="1"/>
</dbReference>
<name>A0A1X7HNL8_9PROT</name>
<feature type="binding site" evidence="5">
    <location>
        <position position="73"/>
    </location>
    <ligand>
        <name>substrate</name>
    </ligand>
</feature>
<reference evidence="8 9" key="1">
    <citation type="submission" date="2017-04" db="EMBL/GenBank/DDBJ databases">
        <authorList>
            <person name="Afonso C.L."/>
            <person name="Miller P.J."/>
            <person name="Scott M.A."/>
            <person name="Spackman E."/>
            <person name="Goraichik I."/>
            <person name="Dimitrov K.M."/>
            <person name="Suarez D.L."/>
            <person name="Swayne D.E."/>
        </authorList>
    </citation>
    <scope>NUCLEOTIDE SEQUENCE [LARGE SCALE GENOMIC DNA]</scope>
    <source>
        <strain evidence="8 9">A2P</strain>
    </source>
</reference>
<evidence type="ECO:0000256" key="6">
    <source>
        <dbReference type="PIRSR" id="PIRSR015582-2"/>
    </source>
</evidence>